<dbReference type="Pfam" id="PF02190">
    <property type="entry name" value="LON_substr_bdg"/>
    <property type="match status" value="1"/>
</dbReference>
<dbReference type="OrthoDB" id="264917at2759"/>
<keyword evidence="1" id="KW-0479">Metal-binding</keyword>
<evidence type="ECO:0008006" key="9">
    <source>
        <dbReference type="Google" id="ProtNLM"/>
    </source>
</evidence>
<dbReference type="EMBL" id="KN847531">
    <property type="protein sequence ID" value="KIW08239.1"/>
    <property type="molecule type" value="Genomic_DNA"/>
</dbReference>
<keyword evidence="2 4" id="KW-0863">Zinc-finger</keyword>
<dbReference type="PANTHER" id="PTHR23327:SF42">
    <property type="entry name" value="LON PEPTIDASE N-TERMINAL DOMAIN AND RING FINGER PROTEIN C14F5.10C"/>
    <property type="match status" value="1"/>
</dbReference>
<dbReference type="InterPro" id="IPR013083">
    <property type="entry name" value="Znf_RING/FYVE/PHD"/>
</dbReference>
<evidence type="ECO:0000259" key="5">
    <source>
        <dbReference type="PROSITE" id="PS50089"/>
    </source>
</evidence>
<dbReference type="GeneID" id="27309140"/>
<dbReference type="Gene3D" id="2.30.130.40">
    <property type="entry name" value="LON domain-like"/>
    <property type="match status" value="1"/>
</dbReference>
<keyword evidence="8" id="KW-1185">Reference proteome</keyword>
<dbReference type="PROSITE" id="PS00518">
    <property type="entry name" value="ZF_RING_1"/>
    <property type="match status" value="2"/>
</dbReference>
<name>A0A0D2BA98_9PEZI</name>
<evidence type="ECO:0000256" key="2">
    <source>
        <dbReference type="ARBA" id="ARBA00022771"/>
    </source>
</evidence>
<dbReference type="InterPro" id="IPR027370">
    <property type="entry name" value="Znf-RING_euk"/>
</dbReference>
<feature type="domain" description="Lon N-terminal" evidence="6">
    <location>
        <begin position="321"/>
        <end position="563"/>
    </location>
</feature>
<protein>
    <recommendedName>
        <fullName evidence="9">RING-type domain-containing protein</fullName>
    </recommendedName>
</protein>
<evidence type="ECO:0000313" key="7">
    <source>
        <dbReference type="EMBL" id="KIW08239.1"/>
    </source>
</evidence>
<dbReference type="Pfam" id="PF13445">
    <property type="entry name" value="zf-RING_UBOX"/>
    <property type="match status" value="1"/>
</dbReference>
<dbReference type="InterPro" id="IPR017907">
    <property type="entry name" value="Znf_RING_CS"/>
</dbReference>
<keyword evidence="3" id="KW-0862">Zinc</keyword>
<proteinExistence type="predicted"/>
<organism evidence="7 8">
    <name type="scientific">Verruconis gallopava</name>
    <dbReference type="NCBI Taxonomy" id="253628"/>
    <lineage>
        <taxon>Eukaryota</taxon>
        <taxon>Fungi</taxon>
        <taxon>Dikarya</taxon>
        <taxon>Ascomycota</taxon>
        <taxon>Pezizomycotina</taxon>
        <taxon>Dothideomycetes</taxon>
        <taxon>Pleosporomycetidae</taxon>
        <taxon>Venturiales</taxon>
        <taxon>Sympoventuriaceae</taxon>
        <taxon>Verruconis</taxon>
    </lineage>
</organism>
<dbReference type="InterPro" id="IPR003111">
    <property type="entry name" value="Lon_prtase_N"/>
</dbReference>
<dbReference type="CDD" id="cd16514">
    <property type="entry name" value="RING-HC_LONFs_rpt2"/>
    <property type="match status" value="1"/>
</dbReference>
<dbReference type="AlphaFoldDB" id="A0A0D2BA98"/>
<dbReference type="Gene3D" id="1.20.58.1480">
    <property type="match status" value="1"/>
</dbReference>
<dbReference type="SUPFAM" id="SSF57850">
    <property type="entry name" value="RING/U-box"/>
    <property type="match status" value="2"/>
</dbReference>
<dbReference type="Pfam" id="PF13923">
    <property type="entry name" value="zf-C3HC4_2"/>
    <property type="match status" value="1"/>
</dbReference>
<sequence>MKAVRYSPRSPPAINSEGASSCAIAGSAETYMSESDGASVVPQRLTVGSAAHADPRALVRLIQCTQCSLLLDTPVTLPCGHSVCKGCLPQPHRRANVVHPSAPDRIQGIRCPVEGCGQEHPLGDCNIDVSLLKVIDAVQAVAASSLPLPEGTLRLVEVWNASDSKIPPSSIHEPPREQTSAGGRLIAAYAMLAAGRLAYRADLNYEDSPDAVEKHMQADVALMAELQESLCKELDCQVCYNLMYDPVTAPCGHTFCRICLARVLDHSMTCPICRKNLPIPPSLTSQPSNSRLVALMESLCPDMVKARAAAIAAEEQGGVGELDTPLFVCTLAFPGQPTFLHIFEPRYRLMIRRACESNRQFGMLMYNQSRQSQGELGQVHFKQYGVMLQILDVHMFPDGRSLIETRGMYRFKVLDHGVLDGYTVGRIQRVEDLSLVEEERIEAEEIASHSPTGAAQYADLDSQSALRMLSQASDQASSINCLTSRQLLSVGLDFVAKMQEHSAPWLHERILQSYGGPPNDPVLFPYWFASVIPIVEEEKYKLLHTSTIRERLKIVVRWILRIENQRW</sequence>
<accession>A0A0D2BA98</accession>
<dbReference type="SUPFAM" id="SSF88697">
    <property type="entry name" value="PUA domain-like"/>
    <property type="match status" value="1"/>
</dbReference>
<dbReference type="Proteomes" id="UP000053259">
    <property type="component" value="Unassembled WGS sequence"/>
</dbReference>
<dbReference type="PANTHER" id="PTHR23327">
    <property type="entry name" value="RING FINGER PROTEIN 127"/>
    <property type="match status" value="1"/>
</dbReference>
<dbReference type="InterPro" id="IPR015947">
    <property type="entry name" value="PUA-like_sf"/>
</dbReference>
<dbReference type="Gene3D" id="3.30.40.10">
    <property type="entry name" value="Zinc/RING finger domain, C3HC4 (zinc finger)"/>
    <property type="match status" value="2"/>
</dbReference>
<dbReference type="VEuPathDB" id="FungiDB:PV09_01167"/>
<dbReference type="InterPro" id="IPR001841">
    <property type="entry name" value="Znf_RING"/>
</dbReference>
<dbReference type="SMART" id="SM00464">
    <property type="entry name" value="LON"/>
    <property type="match status" value="1"/>
</dbReference>
<dbReference type="STRING" id="253628.A0A0D2BA98"/>
<feature type="domain" description="RING-type" evidence="5">
    <location>
        <begin position="64"/>
        <end position="113"/>
    </location>
</feature>
<dbReference type="PROSITE" id="PS51787">
    <property type="entry name" value="LON_N"/>
    <property type="match status" value="1"/>
</dbReference>
<evidence type="ECO:0000256" key="3">
    <source>
        <dbReference type="ARBA" id="ARBA00022833"/>
    </source>
</evidence>
<dbReference type="HOGENOM" id="CLU_013989_3_0_1"/>
<dbReference type="PROSITE" id="PS50089">
    <property type="entry name" value="ZF_RING_2"/>
    <property type="match status" value="2"/>
</dbReference>
<dbReference type="RefSeq" id="XP_016218108.1">
    <property type="nucleotide sequence ID" value="XM_016354013.1"/>
</dbReference>
<dbReference type="InterPro" id="IPR046336">
    <property type="entry name" value="Lon_prtase_N_sf"/>
</dbReference>
<dbReference type="SMART" id="SM00184">
    <property type="entry name" value="RING"/>
    <property type="match status" value="2"/>
</dbReference>
<gene>
    <name evidence="7" type="ORF">PV09_01167</name>
</gene>
<evidence type="ECO:0000259" key="6">
    <source>
        <dbReference type="PROSITE" id="PS51787"/>
    </source>
</evidence>
<feature type="domain" description="RING-type" evidence="5">
    <location>
        <begin position="236"/>
        <end position="274"/>
    </location>
</feature>
<dbReference type="GO" id="GO:0008270">
    <property type="term" value="F:zinc ion binding"/>
    <property type="evidence" value="ECO:0007669"/>
    <property type="project" value="UniProtKB-KW"/>
</dbReference>
<reference evidence="7 8" key="1">
    <citation type="submission" date="2015-01" db="EMBL/GenBank/DDBJ databases">
        <title>The Genome Sequence of Ochroconis gallopava CBS43764.</title>
        <authorList>
            <consortium name="The Broad Institute Genomics Platform"/>
            <person name="Cuomo C."/>
            <person name="de Hoog S."/>
            <person name="Gorbushina A."/>
            <person name="Stielow B."/>
            <person name="Teixiera M."/>
            <person name="Abouelleil A."/>
            <person name="Chapman S.B."/>
            <person name="Priest M."/>
            <person name="Young S.K."/>
            <person name="Wortman J."/>
            <person name="Nusbaum C."/>
            <person name="Birren B."/>
        </authorList>
    </citation>
    <scope>NUCLEOTIDE SEQUENCE [LARGE SCALE GENOMIC DNA]</scope>
    <source>
        <strain evidence="7 8">CBS 43764</strain>
    </source>
</reference>
<evidence type="ECO:0000256" key="1">
    <source>
        <dbReference type="ARBA" id="ARBA00022723"/>
    </source>
</evidence>
<dbReference type="InParanoid" id="A0A0D2BA98"/>
<evidence type="ECO:0000313" key="8">
    <source>
        <dbReference type="Proteomes" id="UP000053259"/>
    </source>
</evidence>
<evidence type="ECO:0000256" key="4">
    <source>
        <dbReference type="PROSITE-ProRule" id="PRU00175"/>
    </source>
</evidence>
<dbReference type="GO" id="GO:0061630">
    <property type="term" value="F:ubiquitin protein ligase activity"/>
    <property type="evidence" value="ECO:0007669"/>
    <property type="project" value="TreeGrafter"/>
</dbReference>